<feature type="signal peptide" evidence="1">
    <location>
        <begin position="1"/>
        <end position="17"/>
    </location>
</feature>
<protein>
    <recommendedName>
        <fullName evidence="2">Heterokaryon incompatibility domain-containing protein</fullName>
    </recommendedName>
</protein>
<sequence length="386" mass="44176">MYVQTLYHCMLSAYLLARVTVPSTNEQEAQDTKFSIAMAKEWLRGCASKHEKCQNRASQHIPTRLAGTAMGRCRVYQRDVLNTGVEYATLSHCWGRTKYFTLSKSNLQQLKNQIPSEDLSRTVQDAITIAHGLGFEYIWVDTLCIIQDGLMDWDREVAMMKSVYGKSSLNIAAAGARDGRDSCFFSRPAHWNCKLQLYNSHHVLQYSTAPISIYSRCLIDMPPMKRGWVLQVRLLAMRTLHFTTTELFWECDHTTACENFPERLHGDMMMSPGFLSKQTINDSMWPWIIARYSACKLTYVKDKLVAISGLARKIHQQTDDQYVAGLWRKNVEAQLCWFICTSGPRRETEAYIAPSWSWASVDVPVHTDHVSLLDRPVLISVVDVKI</sequence>
<organism evidence="3 4">
    <name type="scientific">Cochliobolus sativus (strain ND90Pr / ATCC 201652)</name>
    <name type="common">Common root rot and spot blotch fungus</name>
    <name type="synonym">Bipolaris sorokiniana</name>
    <dbReference type="NCBI Taxonomy" id="665912"/>
    <lineage>
        <taxon>Eukaryota</taxon>
        <taxon>Fungi</taxon>
        <taxon>Dikarya</taxon>
        <taxon>Ascomycota</taxon>
        <taxon>Pezizomycotina</taxon>
        <taxon>Dothideomycetes</taxon>
        <taxon>Pleosporomycetidae</taxon>
        <taxon>Pleosporales</taxon>
        <taxon>Pleosporineae</taxon>
        <taxon>Pleosporaceae</taxon>
        <taxon>Bipolaris</taxon>
    </lineage>
</organism>
<dbReference type="Pfam" id="PF06985">
    <property type="entry name" value="HET"/>
    <property type="match status" value="1"/>
</dbReference>
<name>M2ST69_COCSN</name>
<evidence type="ECO:0000259" key="2">
    <source>
        <dbReference type="Pfam" id="PF06985"/>
    </source>
</evidence>
<dbReference type="InterPro" id="IPR010730">
    <property type="entry name" value="HET"/>
</dbReference>
<dbReference type="RefSeq" id="XP_007698623.1">
    <property type="nucleotide sequence ID" value="XM_007700433.1"/>
</dbReference>
<evidence type="ECO:0000313" key="3">
    <source>
        <dbReference type="EMBL" id="EMD65485.1"/>
    </source>
</evidence>
<dbReference type="STRING" id="665912.M2ST69"/>
<evidence type="ECO:0000313" key="4">
    <source>
        <dbReference type="Proteomes" id="UP000016934"/>
    </source>
</evidence>
<dbReference type="OMA" id="TINDSMW"/>
<keyword evidence="1" id="KW-0732">Signal</keyword>
<dbReference type="eggNOG" id="ENOG502SHNP">
    <property type="taxonomic scope" value="Eukaryota"/>
</dbReference>
<feature type="chain" id="PRO_5004025787" description="Heterokaryon incompatibility domain-containing protein" evidence="1">
    <location>
        <begin position="18"/>
        <end position="386"/>
    </location>
</feature>
<keyword evidence="4" id="KW-1185">Reference proteome</keyword>
<dbReference type="GeneID" id="19138315"/>
<reference evidence="4" key="2">
    <citation type="journal article" date="2013" name="PLoS Genet.">
        <title>Comparative genome structure, secondary metabolite, and effector coding capacity across Cochliobolus pathogens.</title>
        <authorList>
            <person name="Condon B.J."/>
            <person name="Leng Y."/>
            <person name="Wu D."/>
            <person name="Bushley K.E."/>
            <person name="Ohm R.A."/>
            <person name="Otillar R."/>
            <person name="Martin J."/>
            <person name="Schackwitz W."/>
            <person name="Grimwood J."/>
            <person name="MohdZainudin N."/>
            <person name="Xue C."/>
            <person name="Wang R."/>
            <person name="Manning V.A."/>
            <person name="Dhillon B."/>
            <person name="Tu Z.J."/>
            <person name="Steffenson B.J."/>
            <person name="Salamov A."/>
            <person name="Sun H."/>
            <person name="Lowry S."/>
            <person name="LaButti K."/>
            <person name="Han J."/>
            <person name="Copeland A."/>
            <person name="Lindquist E."/>
            <person name="Barry K."/>
            <person name="Schmutz J."/>
            <person name="Baker S.E."/>
            <person name="Ciuffetti L.M."/>
            <person name="Grigoriev I.V."/>
            <person name="Zhong S."/>
            <person name="Turgeon B.G."/>
        </authorList>
    </citation>
    <scope>NUCLEOTIDE SEQUENCE [LARGE SCALE GENOMIC DNA]</scope>
    <source>
        <strain evidence="4">ND90Pr / ATCC 201652</strain>
    </source>
</reference>
<evidence type="ECO:0000256" key="1">
    <source>
        <dbReference type="SAM" id="SignalP"/>
    </source>
</evidence>
<accession>M2ST69</accession>
<dbReference type="PANTHER" id="PTHR33112">
    <property type="entry name" value="DOMAIN PROTEIN, PUTATIVE-RELATED"/>
    <property type="match status" value="1"/>
</dbReference>
<proteinExistence type="predicted"/>
<dbReference type="KEGG" id="bsc:COCSADRAFT_354664"/>
<dbReference type="AlphaFoldDB" id="M2ST69"/>
<dbReference type="EMBL" id="KB445641">
    <property type="protein sequence ID" value="EMD65485.1"/>
    <property type="molecule type" value="Genomic_DNA"/>
</dbReference>
<dbReference type="OrthoDB" id="3486565at2759"/>
<dbReference type="HOGENOM" id="CLU_002639_8_3_1"/>
<dbReference type="PANTHER" id="PTHR33112:SF15">
    <property type="entry name" value="HETEROKARYON INCOMPATIBILITY DOMAIN-CONTAINING PROTEIN"/>
    <property type="match status" value="1"/>
</dbReference>
<feature type="domain" description="Heterokaryon incompatibility" evidence="2">
    <location>
        <begin position="87"/>
        <end position="231"/>
    </location>
</feature>
<dbReference type="Proteomes" id="UP000016934">
    <property type="component" value="Unassembled WGS sequence"/>
</dbReference>
<reference evidence="3 4" key="1">
    <citation type="journal article" date="2012" name="PLoS Pathog.">
        <title>Diverse lifestyles and strategies of plant pathogenesis encoded in the genomes of eighteen Dothideomycetes fungi.</title>
        <authorList>
            <person name="Ohm R.A."/>
            <person name="Feau N."/>
            <person name="Henrissat B."/>
            <person name="Schoch C.L."/>
            <person name="Horwitz B.A."/>
            <person name="Barry K.W."/>
            <person name="Condon B.J."/>
            <person name="Copeland A.C."/>
            <person name="Dhillon B."/>
            <person name="Glaser F."/>
            <person name="Hesse C.N."/>
            <person name="Kosti I."/>
            <person name="LaButti K."/>
            <person name="Lindquist E.A."/>
            <person name="Lucas S."/>
            <person name="Salamov A.A."/>
            <person name="Bradshaw R.E."/>
            <person name="Ciuffetti L."/>
            <person name="Hamelin R.C."/>
            <person name="Kema G.H.J."/>
            <person name="Lawrence C."/>
            <person name="Scott J.A."/>
            <person name="Spatafora J.W."/>
            <person name="Turgeon B.G."/>
            <person name="de Wit P.J.G.M."/>
            <person name="Zhong S."/>
            <person name="Goodwin S.B."/>
            <person name="Grigoriev I.V."/>
        </authorList>
    </citation>
    <scope>NUCLEOTIDE SEQUENCE [LARGE SCALE GENOMIC DNA]</scope>
    <source>
        <strain evidence="4">ND90Pr / ATCC 201652</strain>
    </source>
</reference>
<gene>
    <name evidence="3" type="ORF">COCSADRAFT_354664</name>
</gene>